<dbReference type="EnsemblMetazoa" id="Aqu2.1.12588_001">
    <property type="protein sequence ID" value="Aqu2.1.12588_001"/>
    <property type="gene ID" value="Aqu2.1.12588"/>
</dbReference>
<evidence type="ECO:0000256" key="8">
    <source>
        <dbReference type="ARBA" id="ARBA00023288"/>
    </source>
</evidence>
<dbReference type="InterPro" id="IPR011025">
    <property type="entry name" value="GproteinA_insert"/>
</dbReference>
<evidence type="ECO:0000256" key="10">
    <source>
        <dbReference type="PIRSR" id="PIRSR601019-2"/>
    </source>
</evidence>
<feature type="binding site" evidence="10">
    <location>
        <position position="21"/>
    </location>
    <ligand>
        <name>Mg(2+)</name>
        <dbReference type="ChEBI" id="CHEBI:18420"/>
    </ligand>
</feature>
<keyword evidence="2 10" id="KW-0479">Metal-binding</keyword>
<dbReference type="GO" id="GO:0005737">
    <property type="term" value="C:cytoplasm"/>
    <property type="evidence" value="ECO:0007669"/>
    <property type="project" value="TreeGrafter"/>
</dbReference>
<dbReference type="PANTHER" id="PTHR10218">
    <property type="entry name" value="GTP-BINDING PROTEIN ALPHA SUBUNIT"/>
    <property type="match status" value="1"/>
</dbReference>
<dbReference type="GO" id="GO:0031683">
    <property type="term" value="F:G-protein beta/gamma-subunit complex binding"/>
    <property type="evidence" value="ECO:0007669"/>
    <property type="project" value="InterPro"/>
</dbReference>
<reference evidence="11" key="1">
    <citation type="submission" date="2017-05" db="UniProtKB">
        <authorList>
            <consortium name="EnsemblMetazoa"/>
        </authorList>
    </citation>
    <scope>IDENTIFICATION</scope>
</reference>
<evidence type="ECO:0000256" key="4">
    <source>
        <dbReference type="ARBA" id="ARBA00022842"/>
    </source>
</evidence>
<evidence type="ECO:0000256" key="9">
    <source>
        <dbReference type="PIRSR" id="PIRSR601019-1"/>
    </source>
</evidence>
<keyword evidence="5 9" id="KW-0342">GTP-binding</keyword>
<keyword evidence="6" id="KW-0564">Palmitate</keyword>
<evidence type="ECO:0000256" key="1">
    <source>
        <dbReference type="ARBA" id="ARBA00022707"/>
    </source>
</evidence>
<dbReference type="Gene3D" id="3.40.50.300">
    <property type="entry name" value="P-loop containing nucleotide triphosphate hydrolases"/>
    <property type="match status" value="1"/>
</dbReference>
<dbReference type="STRING" id="400682.A0A1X7TDP2"/>
<organism evidence="11">
    <name type="scientific">Amphimedon queenslandica</name>
    <name type="common">Sponge</name>
    <dbReference type="NCBI Taxonomy" id="400682"/>
    <lineage>
        <taxon>Eukaryota</taxon>
        <taxon>Metazoa</taxon>
        <taxon>Porifera</taxon>
        <taxon>Demospongiae</taxon>
        <taxon>Heteroscleromorpha</taxon>
        <taxon>Haplosclerida</taxon>
        <taxon>Niphatidae</taxon>
        <taxon>Amphimedon</taxon>
    </lineage>
</organism>
<proteinExistence type="predicted"/>
<dbReference type="PANTHER" id="PTHR10218:SF362">
    <property type="entry name" value="G PROTEIN ALPHA O SUBUNIT"/>
    <property type="match status" value="1"/>
</dbReference>
<feature type="binding site" evidence="9">
    <location>
        <begin position="17"/>
        <end position="22"/>
    </location>
    <ligand>
        <name>GTP</name>
        <dbReference type="ChEBI" id="CHEBI:37565"/>
    </ligand>
</feature>
<dbReference type="GO" id="GO:0007188">
    <property type="term" value="P:adenylate cyclase-modulating G protein-coupled receptor signaling pathway"/>
    <property type="evidence" value="ECO:0007669"/>
    <property type="project" value="TreeGrafter"/>
</dbReference>
<keyword evidence="1" id="KW-0519">Myristate</keyword>
<evidence type="ECO:0000313" key="11">
    <source>
        <dbReference type="EnsemblMetazoa" id="Aqu2.1.12588_001"/>
    </source>
</evidence>
<dbReference type="SMART" id="SM00275">
    <property type="entry name" value="G_alpha"/>
    <property type="match status" value="1"/>
</dbReference>
<dbReference type="OrthoDB" id="5817230at2759"/>
<evidence type="ECO:0000256" key="5">
    <source>
        <dbReference type="ARBA" id="ARBA00023134"/>
    </source>
</evidence>
<dbReference type="GO" id="GO:0003924">
    <property type="term" value="F:GTPase activity"/>
    <property type="evidence" value="ECO:0007669"/>
    <property type="project" value="InterPro"/>
</dbReference>
<evidence type="ECO:0000256" key="2">
    <source>
        <dbReference type="ARBA" id="ARBA00022723"/>
    </source>
</evidence>
<feature type="binding site" evidence="9">
    <location>
        <begin position="109"/>
        <end position="110"/>
    </location>
    <ligand>
        <name>GTP</name>
        <dbReference type="ChEBI" id="CHEBI:37565"/>
    </ligand>
</feature>
<keyword evidence="7" id="KW-0807">Transducer</keyword>
<dbReference type="InterPro" id="IPR001019">
    <property type="entry name" value="Gprotein_alpha_su"/>
</dbReference>
<keyword evidence="3 9" id="KW-0547">Nucleotide-binding</keyword>
<keyword evidence="8" id="KW-0449">Lipoprotein</keyword>
<accession>A0A1X7TDP2</accession>
<dbReference type="GO" id="GO:0005525">
    <property type="term" value="F:GTP binding"/>
    <property type="evidence" value="ECO:0007669"/>
    <property type="project" value="UniProtKB-KW"/>
</dbReference>
<dbReference type="InterPro" id="IPR027417">
    <property type="entry name" value="P-loop_NTPase"/>
</dbReference>
<dbReference type="PROSITE" id="PS51882">
    <property type="entry name" value="G_ALPHA"/>
    <property type="match status" value="1"/>
</dbReference>
<feature type="binding site" evidence="10">
    <location>
        <position position="140"/>
    </location>
    <ligand>
        <name>Mg(2+)</name>
        <dbReference type="ChEBI" id="CHEBI:18420"/>
    </ligand>
</feature>
<dbReference type="Gene3D" id="1.10.400.10">
    <property type="entry name" value="GI Alpha 1, domain 2-like"/>
    <property type="match status" value="1"/>
</dbReference>
<dbReference type="InParanoid" id="A0A1X7TDP2"/>
<protein>
    <submittedName>
        <fullName evidence="11">Uncharacterized protein</fullName>
    </submittedName>
</protein>
<dbReference type="Pfam" id="PF00503">
    <property type="entry name" value="G-alpha"/>
    <property type="match status" value="1"/>
</dbReference>
<name>A0A1X7TDP2_AMPQE</name>
<dbReference type="PRINTS" id="PR00318">
    <property type="entry name" value="GPROTEINA"/>
</dbReference>
<dbReference type="GO" id="GO:0005834">
    <property type="term" value="C:heterotrimeric G-protein complex"/>
    <property type="evidence" value="ECO:0007669"/>
    <property type="project" value="TreeGrafter"/>
</dbReference>
<evidence type="ECO:0000256" key="7">
    <source>
        <dbReference type="ARBA" id="ARBA00023224"/>
    </source>
</evidence>
<keyword evidence="4 10" id="KW-0460">Magnesium</keyword>
<dbReference type="GO" id="GO:0046872">
    <property type="term" value="F:metal ion binding"/>
    <property type="evidence" value="ECO:0007669"/>
    <property type="project" value="UniProtKB-KW"/>
</dbReference>
<evidence type="ECO:0000256" key="3">
    <source>
        <dbReference type="ARBA" id="ARBA00022741"/>
    </source>
</evidence>
<dbReference type="GO" id="GO:0001664">
    <property type="term" value="F:G protein-coupled receptor binding"/>
    <property type="evidence" value="ECO:0007669"/>
    <property type="project" value="TreeGrafter"/>
</dbReference>
<sequence>MVSYTPPLSHDMISAGESGKSTFVKQMNVSYTLYPTTFTYMSHVMHIHTHWLHDVDVHNAEAMMLFEITARNQDTDPFTPQLQAAMKRLWLDPGVQYCFKRSSEYQLNDSAKYYLDSIDRIADKRYIPSEQDILRTRVKSTGIVEYEFDKQGLHFR</sequence>
<dbReference type="SUPFAM" id="SSF47895">
    <property type="entry name" value="Transducin (alpha subunit), insertion domain"/>
    <property type="match status" value="1"/>
</dbReference>
<evidence type="ECO:0000256" key="6">
    <source>
        <dbReference type="ARBA" id="ARBA00023139"/>
    </source>
</evidence>
<dbReference type="AlphaFoldDB" id="A0A1X7TDP2"/>